<keyword evidence="1" id="KW-0677">Repeat</keyword>
<evidence type="ECO:0000256" key="1">
    <source>
        <dbReference type="ARBA" id="ARBA00022737"/>
    </source>
</evidence>
<keyword evidence="4" id="KW-0812">Transmembrane</keyword>
<evidence type="ECO:0000256" key="3">
    <source>
        <dbReference type="PROSITE-ProRule" id="PRU00339"/>
    </source>
</evidence>
<evidence type="ECO:0000256" key="4">
    <source>
        <dbReference type="SAM" id="Phobius"/>
    </source>
</evidence>
<evidence type="ECO:0000256" key="5">
    <source>
        <dbReference type="SAM" id="SignalP"/>
    </source>
</evidence>
<dbReference type="Gene3D" id="1.25.40.10">
    <property type="entry name" value="Tetratricopeptide repeat domain"/>
    <property type="match status" value="3"/>
</dbReference>
<dbReference type="InterPro" id="IPR019734">
    <property type="entry name" value="TPR_rpt"/>
</dbReference>
<feature type="chain" id="PRO_5014599397" description="Tetratricopeptide repeat protein" evidence="5">
    <location>
        <begin position="29"/>
        <end position="763"/>
    </location>
</feature>
<accession>A0A2N1PVB8</accession>
<dbReference type="PROSITE" id="PS50005">
    <property type="entry name" value="TPR"/>
    <property type="match status" value="1"/>
</dbReference>
<keyword evidence="4" id="KW-0472">Membrane</keyword>
<evidence type="ECO:0000256" key="2">
    <source>
        <dbReference type="ARBA" id="ARBA00022803"/>
    </source>
</evidence>
<name>A0A2N1PVB8_9BACT</name>
<feature type="repeat" description="TPR" evidence="3">
    <location>
        <begin position="67"/>
        <end position="100"/>
    </location>
</feature>
<dbReference type="PROSITE" id="PS50293">
    <property type="entry name" value="TPR_REGION"/>
    <property type="match status" value="1"/>
</dbReference>
<comment type="caution">
    <text evidence="6">The sequence shown here is derived from an EMBL/GenBank/DDBJ whole genome shotgun (WGS) entry which is preliminary data.</text>
</comment>
<evidence type="ECO:0000313" key="6">
    <source>
        <dbReference type="EMBL" id="PKK92295.1"/>
    </source>
</evidence>
<dbReference type="PANTHER" id="PTHR44943">
    <property type="entry name" value="CELLULOSE SYNTHASE OPERON PROTEIN C"/>
    <property type="match status" value="1"/>
</dbReference>
<dbReference type="SUPFAM" id="SSF48452">
    <property type="entry name" value="TPR-like"/>
    <property type="match status" value="4"/>
</dbReference>
<feature type="signal peptide" evidence="5">
    <location>
        <begin position="1"/>
        <end position="28"/>
    </location>
</feature>
<keyword evidence="4" id="KW-1133">Transmembrane helix</keyword>
<dbReference type="Proteomes" id="UP000233256">
    <property type="component" value="Unassembled WGS sequence"/>
</dbReference>
<dbReference type="EMBL" id="PGXC01000001">
    <property type="protein sequence ID" value="PKK92295.1"/>
    <property type="molecule type" value="Genomic_DNA"/>
</dbReference>
<dbReference type="InterPro" id="IPR011990">
    <property type="entry name" value="TPR-like_helical_dom_sf"/>
</dbReference>
<dbReference type="InterPro" id="IPR051685">
    <property type="entry name" value="Ycf3/AcsC/BcsC/TPR_MFPF"/>
</dbReference>
<keyword evidence="2 3" id="KW-0802">TPR repeat</keyword>
<protein>
    <recommendedName>
        <fullName evidence="8">Tetratricopeptide repeat protein</fullName>
    </recommendedName>
</protein>
<dbReference type="AlphaFoldDB" id="A0A2N1PVB8"/>
<dbReference type="Pfam" id="PF13432">
    <property type="entry name" value="TPR_16"/>
    <property type="match status" value="3"/>
</dbReference>
<feature type="transmembrane region" description="Helical" evidence="4">
    <location>
        <begin position="424"/>
        <end position="446"/>
    </location>
</feature>
<evidence type="ECO:0000313" key="7">
    <source>
        <dbReference type="Proteomes" id="UP000233256"/>
    </source>
</evidence>
<keyword evidence="5" id="KW-0732">Signal</keyword>
<gene>
    <name evidence="6" type="ORF">CVV64_02455</name>
</gene>
<organism evidence="6 7">
    <name type="scientific">Candidatus Wallbacteria bacterium HGW-Wallbacteria-1</name>
    <dbReference type="NCBI Taxonomy" id="2013854"/>
    <lineage>
        <taxon>Bacteria</taxon>
        <taxon>Candidatus Walliibacteriota</taxon>
    </lineage>
</organism>
<sequence>MIKLISGMKAIIFLSLVFLFAFSSNALAAQRRAEELNTEGERLLKDGSMKSAFMKFREAADYDSLFAEPRYNLGLIYEKRGDGQTAREEFRAALSLSPQDPRIIKKVNEYIFRDVEAFLDSEDFEKATALIENLLVSEPRNPAFLIAQARVQIHLENWSRSRQILHEVIQLANNFAIPKDDPTIPVAHALYSLASFRDRQYYDAYVNIRRAKVLLGDRPHKLVDAILPEVAGDDNPVVKLWREGDALYDAGKLDKALEAYTKLLELHKPIKEVQDRIDHCNNMMKAAQLIKKGKRLVGNGEWKAAREIYGQIQGLGMDTKQIRETIEYIEKKIYQIEHPQEKVDLSDDTFEKNLQFLQESSLFGQIQDNLFETYQQAQDFYANGEFEQALGLYSSISLEKPDYEDVATKMQLCQQAINKRQTSLYATGVVVLIVLVVGCMLLNTFLRGLPKKRRDDAIRAVESAKSSGNWKKVISQSERLLNYVVNEKEVGKINLGMAQAHFKLGNYEKAVELAQFCLKVDHRNKAARTVLGKCYLERGVISDASIREYKELIQLEPGNLKLLRTLADYYVKKEMIDRDALDVYKRLLRLEPDNARILELIAVSYKEEGRVDAEAMTVYEDVITRDPDNIEFRQVLAAAYFQKELYDESLKECKLILHFDPENKDINKIFQQSYIKIGKLTECIIEYERLLEANSDSKFLKRSLDKLYEMRSLSPDFDNKGNDSDKQQNVGMAGSARAITVCRKCAHLNPATAETCKRCGATL</sequence>
<dbReference type="SMART" id="SM00028">
    <property type="entry name" value="TPR"/>
    <property type="match status" value="7"/>
</dbReference>
<evidence type="ECO:0008006" key="8">
    <source>
        <dbReference type="Google" id="ProtNLM"/>
    </source>
</evidence>
<dbReference type="PANTHER" id="PTHR44943:SF4">
    <property type="entry name" value="TPR REPEAT-CONTAINING PROTEIN MJ0798"/>
    <property type="match status" value="1"/>
</dbReference>
<reference evidence="6 7" key="1">
    <citation type="journal article" date="2017" name="ISME J.">
        <title>Potential for microbial H2 and metal transformations associated with novel bacteria and archaea in deep terrestrial subsurface sediments.</title>
        <authorList>
            <person name="Hernsdorf A.W."/>
            <person name="Amano Y."/>
            <person name="Miyakawa K."/>
            <person name="Ise K."/>
            <person name="Suzuki Y."/>
            <person name="Anantharaman K."/>
            <person name="Probst A."/>
            <person name="Burstein D."/>
            <person name="Thomas B.C."/>
            <person name="Banfield J.F."/>
        </authorList>
    </citation>
    <scope>NUCLEOTIDE SEQUENCE [LARGE SCALE GENOMIC DNA]</scope>
    <source>
        <strain evidence="6">HGW-Wallbacteria-1</strain>
    </source>
</reference>
<proteinExistence type="predicted"/>